<keyword evidence="3" id="KW-0378">Hydrolase</keyword>
<evidence type="ECO:0000256" key="1">
    <source>
        <dbReference type="ARBA" id="ARBA00008683"/>
    </source>
</evidence>
<dbReference type="InterPro" id="IPR002142">
    <property type="entry name" value="Peptidase_S49"/>
</dbReference>
<dbReference type="InterPro" id="IPR029045">
    <property type="entry name" value="ClpP/crotonase-like_dom_sf"/>
</dbReference>
<evidence type="ECO:0000313" key="6">
    <source>
        <dbReference type="EMBL" id="CAB4162553.1"/>
    </source>
</evidence>
<gene>
    <name evidence="6" type="ORF">UFOVP786_70</name>
</gene>
<dbReference type="PANTHER" id="PTHR33209:SF1">
    <property type="entry name" value="PEPTIDASE S49 DOMAIN-CONTAINING PROTEIN"/>
    <property type="match status" value="1"/>
</dbReference>
<reference evidence="6" key="1">
    <citation type="submission" date="2020-04" db="EMBL/GenBank/DDBJ databases">
        <authorList>
            <person name="Chiriac C."/>
            <person name="Salcher M."/>
            <person name="Ghai R."/>
            <person name="Kavagutti S V."/>
        </authorList>
    </citation>
    <scope>NUCLEOTIDE SEQUENCE</scope>
</reference>
<organism evidence="6">
    <name type="scientific">uncultured Caudovirales phage</name>
    <dbReference type="NCBI Taxonomy" id="2100421"/>
    <lineage>
        <taxon>Viruses</taxon>
        <taxon>Duplodnaviria</taxon>
        <taxon>Heunggongvirae</taxon>
        <taxon>Uroviricota</taxon>
        <taxon>Caudoviricetes</taxon>
        <taxon>Peduoviridae</taxon>
        <taxon>Maltschvirus</taxon>
        <taxon>Maltschvirus maltsch</taxon>
    </lineage>
</organism>
<dbReference type="EMBL" id="LR796727">
    <property type="protein sequence ID" value="CAB4162553.1"/>
    <property type="molecule type" value="Genomic_DNA"/>
</dbReference>
<dbReference type="PANTHER" id="PTHR33209">
    <property type="entry name" value="PROTEASE 4"/>
    <property type="match status" value="1"/>
</dbReference>
<feature type="domain" description="Peptidase S49" evidence="5">
    <location>
        <begin position="151"/>
        <end position="289"/>
    </location>
</feature>
<comment type="similarity">
    <text evidence="1">Belongs to the peptidase S49 family.</text>
</comment>
<dbReference type="InterPro" id="IPR033855">
    <property type="entry name" value="Protein_C"/>
</dbReference>
<dbReference type="GO" id="GO:0008236">
    <property type="term" value="F:serine-type peptidase activity"/>
    <property type="evidence" value="ECO:0007669"/>
    <property type="project" value="UniProtKB-KW"/>
</dbReference>
<evidence type="ECO:0000256" key="2">
    <source>
        <dbReference type="ARBA" id="ARBA00022670"/>
    </source>
</evidence>
<keyword evidence="2 6" id="KW-0645">Protease</keyword>
<proteinExistence type="inferred from homology"/>
<accession>A0A6J5NUB7</accession>
<keyword evidence="4" id="KW-0720">Serine protease</keyword>
<dbReference type="Gene3D" id="3.90.226.10">
    <property type="entry name" value="2-enoyl-CoA Hydratase, Chain A, domain 1"/>
    <property type="match status" value="1"/>
</dbReference>
<name>A0A6J5NUB7_9CAUD</name>
<protein>
    <submittedName>
        <fullName evidence="6">SppA Periplasmic serine proteases (ClpP class)</fullName>
    </submittedName>
</protein>
<evidence type="ECO:0000256" key="4">
    <source>
        <dbReference type="ARBA" id="ARBA00022825"/>
    </source>
</evidence>
<dbReference type="Pfam" id="PF01343">
    <property type="entry name" value="Peptidase_S49"/>
    <property type="match status" value="1"/>
</dbReference>
<sequence length="431" mass="44635">MSRYTASRVMTEFNTRPAYVVTGSATQTRELESAVTAAVRMLGEADSDVQDREYGARMTATLAAYGLGSPAPNKPFAFANGVAVIPVHGVLINRFPSSWGFVTGYDFVRRQTAEAAADPDVKVIAYDIHSPGGTVAGCPETYSAILAMRGTKKTVAIVDSAAYSAAYYLASAADRIAVTPSGGVGSIGVVAARWDITKMVEDAGIKVTYIYAGKYKLDGNPMTEMSDDEKKRIKASVDSAYDGFVSAVAAGRGIPEDAVRATEAACYDAQEALQAGLVNDIMEPSMALQAALDSSEEDDMTVQGSPAQPAATVETVDVNAVRAEAATAERARISGILASDEAKDRPLLARHLATNTGMSVDDAKGLLAVAAVETAPVAQVTNPLEAAMNANGTPGVGADPANLAGANTPEAKTAGLLAAYSAVTGTKFQVN</sequence>
<dbReference type="SUPFAM" id="SSF52096">
    <property type="entry name" value="ClpP/crotonase"/>
    <property type="match status" value="1"/>
</dbReference>
<evidence type="ECO:0000259" key="5">
    <source>
        <dbReference type="Pfam" id="PF01343"/>
    </source>
</evidence>
<dbReference type="CDD" id="cd07022">
    <property type="entry name" value="S49_Sppa_36K_type"/>
    <property type="match status" value="1"/>
</dbReference>
<dbReference type="Gene3D" id="6.20.330.10">
    <property type="match status" value="1"/>
</dbReference>
<dbReference type="GO" id="GO:0006508">
    <property type="term" value="P:proteolysis"/>
    <property type="evidence" value="ECO:0007669"/>
    <property type="project" value="UniProtKB-KW"/>
</dbReference>
<evidence type="ECO:0000256" key="3">
    <source>
        <dbReference type="ARBA" id="ARBA00022801"/>
    </source>
</evidence>